<protein>
    <recommendedName>
        <fullName evidence="2">Plasmid replication protein RepL domain-containing protein</fullName>
    </recommendedName>
</protein>
<dbReference type="InterPro" id="IPR036390">
    <property type="entry name" value="WH_DNA-bd_sf"/>
</dbReference>
<evidence type="ECO:0000313" key="4">
    <source>
        <dbReference type="Proteomes" id="UP000250174"/>
    </source>
</evidence>
<geneLocation type="plasmid" evidence="3">
    <name>pBEH3</name>
</geneLocation>
<feature type="domain" description="Plasmid replication protein RepL" evidence="2">
    <location>
        <begin position="94"/>
        <end position="180"/>
    </location>
</feature>
<evidence type="ECO:0000256" key="1">
    <source>
        <dbReference type="SAM" id="MobiDB-lite"/>
    </source>
</evidence>
<name>A0AAX1QC58_9BACI</name>
<dbReference type="GO" id="GO:0006276">
    <property type="term" value="P:plasmid maintenance"/>
    <property type="evidence" value="ECO:0007669"/>
    <property type="project" value="InterPro"/>
</dbReference>
<dbReference type="AlphaFoldDB" id="A0AAX1QC58"/>
<gene>
    <name evidence="3" type="ORF">A3864_04050</name>
</gene>
<reference evidence="3 4" key="1">
    <citation type="submission" date="2016-03" db="EMBL/GenBank/DDBJ databases">
        <title>Comparison of Bacillus endophyticus and B. anthracis characteristics using whole genome sequence analysis and microbiological techniques.</title>
        <authorList>
            <person name="Lekota K.E."/>
            <person name="Mafofo J."/>
            <person name="Rees J."/>
            <person name="Muchadeyi F.C."/>
            <person name="Madoroba E."/>
            <person name="Van Heerden H."/>
        </authorList>
    </citation>
    <scope>NUCLEOTIDE SEQUENCE [LARGE SCALE GENOMIC DNA]</scope>
    <source>
        <strain evidence="3 4">3631_10C</strain>
        <plasmid evidence="3">pBEH3</plasmid>
    </source>
</reference>
<dbReference type="Gene3D" id="1.10.10.10">
    <property type="entry name" value="Winged helix-like DNA-binding domain superfamily/Winged helix DNA-binding domain"/>
    <property type="match status" value="1"/>
</dbReference>
<dbReference type="Pfam" id="PF05732">
    <property type="entry name" value="RepL"/>
    <property type="match status" value="1"/>
</dbReference>
<feature type="region of interest" description="Disordered" evidence="1">
    <location>
        <begin position="1"/>
        <end position="23"/>
    </location>
</feature>
<proteinExistence type="predicted"/>
<dbReference type="GO" id="GO:0006260">
    <property type="term" value="P:DNA replication"/>
    <property type="evidence" value="ECO:0007669"/>
    <property type="project" value="InterPro"/>
</dbReference>
<dbReference type="SUPFAM" id="SSF46785">
    <property type="entry name" value="Winged helix' DNA-binding domain"/>
    <property type="match status" value="1"/>
</dbReference>
<organism evidence="3 4">
    <name type="scientific">Priestia endophytica</name>
    <dbReference type="NCBI Taxonomy" id="135735"/>
    <lineage>
        <taxon>Bacteria</taxon>
        <taxon>Bacillati</taxon>
        <taxon>Bacillota</taxon>
        <taxon>Bacilli</taxon>
        <taxon>Bacillales</taxon>
        <taxon>Bacillaceae</taxon>
        <taxon>Priestia</taxon>
    </lineage>
</organism>
<feature type="compositionally biased region" description="Polar residues" evidence="1">
    <location>
        <begin position="1"/>
        <end position="10"/>
    </location>
</feature>
<comment type="caution">
    <text evidence="3">The sequence shown here is derived from an EMBL/GenBank/DDBJ whole genome shotgun (WGS) entry which is preliminary data.</text>
</comment>
<dbReference type="InterPro" id="IPR008813">
    <property type="entry name" value="Plasmid_replication_RepL"/>
</dbReference>
<sequence length="194" mass="21931">MIRGSSSASKNARKRDIESSKVLTDEEMEQANVLQAKAQEAKMKLVPERKVKNKAKFVQIIQENWAYIQNEAYLKNEEIVFLMNLIPFIGFASNAIVDNPKKKQPIPLTQRGVAQALGTSETKVSRVVKALYNKGIIARSEAYVEDNNVKSYALFINPHILYAGDRDKIEEGLKIQFGKVMRGKVLSKLPVKFF</sequence>
<dbReference type="InterPro" id="IPR036388">
    <property type="entry name" value="WH-like_DNA-bd_sf"/>
</dbReference>
<dbReference type="EMBL" id="LVYK01000008">
    <property type="protein sequence ID" value="RAS80707.1"/>
    <property type="molecule type" value="Genomic_DNA"/>
</dbReference>
<evidence type="ECO:0000259" key="2">
    <source>
        <dbReference type="Pfam" id="PF05732"/>
    </source>
</evidence>
<dbReference type="Proteomes" id="UP000250174">
    <property type="component" value="Unassembled WGS sequence"/>
</dbReference>
<accession>A0AAX1QC58</accession>
<evidence type="ECO:0000313" key="3">
    <source>
        <dbReference type="EMBL" id="RAS80707.1"/>
    </source>
</evidence>
<keyword evidence="3" id="KW-0614">Plasmid</keyword>